<dbReference type="EMBL" id="VSSQ01108969">
    <property type="protein sequence ID" value="MPN47463.1"/>
    <property type="molecule type" value="Genomic_DNA"/>
</dbReference>
<proteinExistence type="predicted"/>
<accession>A0A645IJF9</accession>
<gene>
    <name evidence="1" type="ORF">SDC9_195065</name>
</gene>
<dbReference type="AlphaFoldDB" id="A0A645IJF9"/>
<name>A0A645IJF9_9ZZZZ</name>
<reference evidence="1" key="1">
    <citation type="submission" date="2019-08" db="EMBL/GenBank/DDBJ databases">
        <authorList>
            <person name="Kucharzyk K."/>
            <person name="Murdoch R.W."/>
            <person name="Higgins S."/>
            <person name="Loffler F."/>
        </authorList>
    </citation>
    <scope>NUCLEOTIDE SEQUENCE</scope>
</reference>
<comment type="caution">
    <text evidence="1">The sequence shown here is derived from an EMBL/GenBank/DDBJ whole genome shotgun (WGS) entry which is preliminary data.</text>
</comment>
<evidence type="ECO:0000313" key="1">
    <source>
        <dbReference type="EMBL" id="MPN47463.1"/>
    </source>
</evidence>
<sequence length="47" mass="5325">MAQLPQWIEPFRISDICHAAGIRRMYRNLSGGSVGELRPQRGIESRA</sequence>
<protein>
    <submittedName>
        <fullName evidence="1">Uncharacterized protein</fullName>
    </submittedName>
</protein>
<organism evidence="1">
    <name type="scientific">bioreactor metagenome</name>
    <dbReference type="NCBI Taxonomy" id="1076179"/>
    <lineage>
        <taxon>unclassified sequences</taxon>
        <taxon>metagenomes</taxon>
        <taxon>ecological metagenomes</taxon>
    </lineage>
</organism>